<dbReference type="InterPro" id="IPR011051">
    <property type="entry name" value="RmlC_Cupin_sf"/>
</dbReference>
<gene>
    <name evidence="1" type="ORF">Sant_0115</name>
</gene>
<dbReference type="RefSeq" id="WP_420480347.1">
    <property type="nucleotide sequence ID" value="NZ_CP006569.1"/>
</dbReference>
<evidence type="ECO:0000313" key="1">
    <source>
        <dbReference type="EMBL" id="AHF75232.1"/>
    </source>
</evidence>
<dbReference type="PANTHER" id="PTHR36448">
    <property type="entry name" value="BLR7373 PROTEIN"/>
    <property type="match status" value="1"/>
</dbReference>
<reference evidence="1 2" key="1">
    <citation type="journal article" date="2014" name="Genome Biol. Evol.">
        <title>Genome degeneration and adaptation in a nascent stage of symbiosis.</title>
        <authorList>
            <person name="Oakeson K.F."/>
            <person name="Gil R."/>
            <person name="Clayton A.L."/>
            <person name="Dunn D.M."/>
            <person name="von Niederhausern A.C."/>
            <person name="Hamil C."/>
            <person name="Aoyagi A."/>
            <person name="Duval B."/>
            <person name="Baca A."/>
            <person name="Silva F.J."/>
            <person name="Vallier A."/>
            <person name="Jackson D.G."/>
            <person name="Latorre A."/>
            <person name="Weiss R.B."/>
            <person name="Heddi A."/>
            <person name="Moya A."/>
            <person name="Dale C."/>
        </authorList>
    </citation>
    <scope>NUCLEOTIDE SEQUENCE [LARGE SCALE GENOMIC DNA]</scope>
    <source>
        <strain evidence="1 2">HS1</strain>
    </source>
</reference>
<dbReference type="PATRIC" id="fig|1239307.3.peg.123"/>
<dbReference type="KEGG" id="sod:Sant_0115"/>
<protein>
    <submittedName>
        <fullName evidence="1">Cupin domain-containing protein</fullName>
    </submittedName>
</protein>
<dbReference type="Proteomes" id="UP000019028">
    <property type="component" value="Chromosome"/>
</dbReference>
<sequence>MKIETLSLAEAANGVPNNLLPVVIYRGVIPGGTHHPAVWLERHFAANGWPAQWRYGIYPFTHFHSNTHELLGVYAGQAQIQLGGETGPLVTLAIGDVVLIPAGVGHKAIDTSADFMVVGAYPPDVSADLYRDDATNLDPARARVAQVPLPATDPLSGDRGGITTLWHNAEQA</sequence>
<proteinExistence type="predicted"/>
<dbReference type="InterPro" id="IPR014500">
    <property type="entry name" value="UCP019307_cupin"/>
</dbReference>
<keyword evidence="2" id="KW-1185">Reference proteome</keyword>
<dbReference type="InterPro" id="IPR047121">
    <property type="entry name" value="YjiB-like"/>
</dbReference>
<dbReference type="CDD" id="cd02219">
    <property type="entry name" value="cupin_YjlB-like"/>
    <property type="match status" value="1"/>
</dbReference>
<dbReference type="AlphaFoldDB" id="W0HRR0"/>
<evidence type="ECO:0000313" key="2">
    <source>
        <dbReference type="Proteomes" id="UP000019028"/>
    </source>
</evidence>
<dbReference type="Gene3D" id="2.60.120.10">
    <property type="entry name" value="Jelly Rolls"/>
    <property type="match status" value="1"/>
</dbReference>
<dbReference type="HOGENOM" id="CLU_084522_1_0_6"/>
<accession>W0HRR0</accession>
<organism evidence="1 2">
    <name type="scientific">Sodalis praecaptivus</name>
    <dbReference type="NCBI Taxonomy" id="1239307"/>
    <lineage>
        <taxon>Bacteria</taxon>
        <taxon>Pseudomonadati</taxon>
        <taxon>Pseudomonadota</taxon>
        <taxon>Gammaproteobacteria</taxon>
        <taxon>Enterobacterales</taxon>
        <taxon>Bruguierivoracaceae</taxon>
        <taxon>Sodalis</taxon>
    </lineage>
</organism>
<dbReference type="InterPro" id="IPR014710">
    <property type="entry name" value="RmlC-like_jellyroll"/>
</dbReference>
<dbReference type="PIRSF" id="PIRSF019307">
    <property type="entry name" value="UCP019307"/>
    <property type="match status" value="1"/>
</dbReference>
<name>W0HRR0_9GAMM</name>
<dbReference type="PANTHER" id="PTHR36448:SF2">
    <property type="entry name" value="CUPIN TYPE-1 DOMAIN-CONTAINING PROTEIN"/>
    <property type="match status" value="1"/>
</dbReference>
<dbReference type="SUPFAM" id="SSF51182">
    <property type="entry name" value="RmlC-like cupins"/>
    <property type="match status" value="1"/>
</dbReference>
<dbReference type="EMBL" id="CP006569">
    <property type="protein sequence ID" value="AHF75232.1"/>
    <property type="molecule type" value="Genomic_DNA"/>
</dbReference>